<dbReference type="OrthoDB" id="8448455at2"/>
<dbReference type="RefSeq" id="WP_147097069.1">
    <property type="nucleotide sequence ID" value="NZ_JBHUFH010000001.1"/>
</dbReference>
<comment type="caution">
    <text evidence="2">The sequence shown here is derived from an EMBL/GenBank/DDBJ whole genome shotgun (WGS) entry which is preliminary data.</text>
</comment>
<gene>
    <name evidence="2" type="ORF">FQV27_06570</name>
</gene>
<dbReference type="AlphaFoldDB" id="A0A5C6S5R7"/>
<reference evidence="2 3" key="1">
    <citation type="submission" date="2019-08" db="EMBL/GenBank/DDBJ databases">
        <authorList>
            <person name="Ye J."/>
        </authorList>
    </citation>
    <scope>NUCLEOTIDE SEQUENCE [LARGE SCALE GENOMIC DNA]</scope>
    <source>
        <strain evidence="2 3">TK008</strain>
    </source>
</reference>
<protein>
    <submittedName>
        <fullName evidence="2">DUF1992 domain-containing protein</fullName>
    </submittedName>
</protein>
<accession>A0A5C6S5R7</accession>
<evidence type="ECO:0000313" key="2">
    <source>
        <dbReference type="EMBL" id="TXB69779.1"/>
    </source>
</evidence>
<organism evidence="2 3">
    <name type="scientific">Paracoccus aurantiacus</name>
    <dbReference type="NCBI Taxonomy" id="2599412"/>
    <lineage>
        <taxon>Bacteria</taxon>
        <taxon>Pseudomonadati</taxon>
        <taxon>Pseudomonadota</taxon>
        <taxon>Alphaproteobacteria</taxon>
        <taxon>Rhodobacterales</taxon>
        <taxon>Paracoccaceae</taxon>
        <taxon>Paracoccus</taxon>
    </lineage>
</organism>
<evidence type="ECO:0000259" key="1">
    <source>
        <dbReference type="Pfam" id="PF09350"/>
    </source>
</evidence>
<keyword evidence="3" id="KW-1185">Reference proteome</keyword>
<dbReference type="Pfam" id="PF09350">
    <property type="entry name" value="DJC28_CD"/>
    <property type="match status" value="1"/>
</dbReference>
<name>A0A5C6S5R7_9RHOB</name>
<dbReference type="Proteomes" id="UP000321562">
    <property type="component" value="Unassembled WGS sequence"/>
</dbReference>
<dbReference type="EMBL" id="VOPL01000002">
    <property type="protein sequence ID" value="TXB69779.1"/>
    <property type="molecule type" value="Genomic_DNA"/>
</dbReference>
<sequence length="107" mass="12537">MHWFERIAKKRIDEAEAKGELRGLEGEGRPLDRERLRERAEDVLHRMMADTGFIPEEFRLRKEVEAKRAVLAQIEDEAERHALQRHIALLELRANIATDARRASARN</sequence>
<feature type="domain" description="DnaJ homologue subfamily C member 28 conserved" evidence="1">
    <location>
        <begin position="7"/>
        <end position="71"/>
    </location>
</feature>
<proteinExistence type="predicted"/>
<dbReference type="InterPro" id="IPR018961">
    <property type="entry name" value="DnaJ_homolog_subfam-C_membr-28"/>
</dbReference>
<evidence type="ECO:0000313" key="3">
    <source>
        <dbReference type="Proteomes" id="UP000321562"/>
    </source>
</evidence>